<dbReference type="InterPro" id="IPR036138">
    <property type="entry name" value="PBP_dimer_sf"/>
</dbReference>
<dbReference type="Gene3D" id="3.30.450.330">
    <property type="match status" value="1"/>
</dbReference>
<organism evidence="7 8">
    <name type="scientific">Rothia aeria</name>
    <dbReference type="NCBI Taxonomy" id="172042"/>
    <lineage>
        <taxon>Bacteria</taxon>
        <taxon>Bacillati</taxon>
        <taxon>Actinomycetota</taxon>
        <taxon>Actinomycetes</taxon>
        <taxon>Micrococcales</taxon>
        <taxon>Micrococcaceae</taxon>
        <taxon>Rothia</taxon>
    </lineage>
</organism>
<dbReference type="PANTHER" id="PTHR30627:SF1">
    <property type="entry name" value="PEPTIDOGLYCAN D,D-TRANSPEPTIDASE FTSI"/>
    <property type="match status" value="1"/>
</dbReference>
<dbReference type="Gene3D" id="3.90.1310.10">
    <property type="entry name" value="Penicillin-binding protein 2a (Domain 2)"/>
    <property type="match status" value="1"/>
</dbReference>
<evidence type="ECO:0000256" key="3">
    <source>
        <dbReference type="ARBA" id="ARBA00023136"/>
    </source>
</evidence>
<reference evidence="7 8" key="1">
    <citation type="submission" date="2018-12" db="EMBL/GenBank/DDBJ databases">
        <authorList>
            <consortium name="Pathogen Informatics"/>
        </authorList>
    </citation>
    <scope>NUCLEOTIDE SEQUENCE [LARGE SCALE GENOMIC DNA]</scope>
    <source>
        <strain evidence="7 8">NCTC10207</strain>
    </source>
</reference>
<evidence type="ECO:0000256" key="2">
    <source>
        <dbReference type="ARBA" id="ARBA00007171"/>
    </source>
</evidence>
<dbReference type="InterPro" id="IPR050515">
    <property type="entry name" value="Beta-lactam/transpept"/>
</dbReference>
<dbReference type="Proteomes" id="UP000282386">
    <property type="component" value="Chromosome"/>
</dbReference>
<evidence type="ECO:0000313" key="8">
    <source>
        <dbReference type="Proteomes" id="UP000282386"/>
    </source>
</evidence>
<dbReference type="GO" id="GO:0071555">
    <property type="term" value="P:cell wall organization"/>
    <property type="evidence" value="ECO:0007669"/>
    <property type="project" value="TreeGrafter"/>
</dbReference>
<comment type="similarity">
    <text evidence="2">Belongs to the transpeptidase family.</text>
</comment>
<dbReference type="EMBL" id="LR134479">
    <property type="protein sequence ID" value="VEI22703.1"/>
    <property type="molecule type" value="Genomic_DNA"/>
</dbReference>
<name>A0A7Z9A291_9MICC</name>
<dbReference type="Pfam" id="PF03717">
    <property type="entry name" value="PBP_dimer"/>
    <property type="match status" value="1"/>
</dbReference>
<dbReference type="SUPFAM" id="SSF56601">
    <property type="entry name" value="beta-lactamase/transpeptidase-like"/>
    <property type="match status" value="1"/>
</dbReference>
<dbReference type="RefSeq" id="WP_126499829.1">
    <property type="nucleotide sequence ID" value="NZ_LR134479.1"/>
</dbReference>
<dbReference type="GO" id="GO:0008658">
    <property type="term" value="F:penicillin binding"/>
    <property type="evidence" value="ECO:0007669"/>
    <property type="project" value="InterPro"/>
</dbReference>
<evidence type="ECO:0000313" key="7">
    <source>
        <dbReference type="EMBL" id="VEI22703.1"/>
    </source>
</evidence>
<comment type="subcellular location">
    <subcellularLocation>
        <location evidence="1">Membrane</location>
    </subcellularLocation>
</comment>
<gene>
    <name evidence="7" type="primary">penA</name>
    <name evidence="7" type="ORF">NCTC10207_00788</name>
</gene>
<keyword evidence="3 4" id="KW-0472">Membrane</keyword>
<keyword evidence="4" id="KW-1133">Transmembrane helix</keyword>
<evidence type="ECO:0000259" key="6">
    <source>
        <dbReference type="Pfam" id="PF03717"/>
    </source>
</evidence>
<dbReference type="InterPro" id="IPR012338">
    <property type="entry name" value="Beta-lactam/transpept-like"/>
</dbReference>
<dbReference type="PANTHER" id="PTHR30627">
    <property type="entry name" value="PEPTIDOGLYCAN D,D-TRANSPEPTIDASE"/>
    <property type="match status" value="1"/>
</dbReference>
<feature type="domain" description="Penicillin-binding protein transpeptidase" evidence="5">
    <location>
        <begin position="283"/>
        <end position="572"/>
    </location>
</feature>
<proteinExistence type="inferred from homology"/>
<dbReference type="AlphaFoldDB" id="A0A7Z9A291"/>
<evidence type="ECO:0000259" key="5">
    <source>
        <dbReference type="Pfam" id="PF00905"/>
    </source>
</evidence>
<evidence type="ECO:0000256" key="1">
    <source>
        <dbReference type="ARBA" id="ARBA00004370"/>
    </source>
</evidence>
<accession>A0A7Z9A291</accession>
<protein>
    <submittedName>
        <fullName evidence="7">Penicillin-binding protein 2</fullName>
    </submittedName>
</protein>
<dbReference type="InterPro" id="IPR001460">
    <property type="entry name" value="PCN-bd_Tpept"/>
</dbReference>
<dbReference type="GO" id="GO:0005886">
    <property type="term" value="C:plasma membrane"/>
    <property type="evidence" value="ECO:0007669"/>
    <property type="project" value="TreeGrafter"/>
</dbReference>
<dbReference type="Pfam" id="PF00905">
    <property type="entry name" value="Transpeptidase"/>
    <property type="match status" value="1"/>
</dbReference>
<dbReference type="Gene3D" id="3.40.710.10">
    <property type="entry name" value="DD-peptidase/beta-lactamase superfamily"/>
    <property type="match status" value="1"/>
</dbReference>
<keyword evidence="4" id="KW-0812">Transmembrane</keyword>
<feature type="transmembrane region" description="Helical" evidence="4">
    <location>
        <begin position="21"/>
        <end position="40"/>
    </location>
</feature>
<dbReference type="SUPFAM" id="SSF56519">
    <property type="entry name" value="Penicillin binding protein dimerisation domain"/>
    <property type="match status" value="1"/>
</dbReference>
<feature type="domain" description="Penicillin-binding protein dimerisation" evidence="6">
    <location>
        <begin position="63"/>
        <end position="240"/>
    </location>
</feature>
<evidence type="ECO:0000256" key="4">
    <source>
        <dbReference type="SAM" id="Phobius"/>
    </source>
</evidence>
<sequence length="615" mass="67466">MAHKKKAVSSQNERKLSRRGFMIGASSTGLLGLLSLRLLYVQGLDPQNLAATSRDSRTRTQKVPAVRGQITDVNGHVLARSVQRYNIIADQTIVAEFKRYDHSQERVTVTPTELVYEVTDILRTVDPTITDDFVKSKLEGDSRYSVIKTNVTPEIYNRIDALGAPFLFGEVISERLYPDGPVGGSVVGRYRIVDEAVEGKENETVERNLSVGIERTFEKELAGVNGKRVYEIGADGVRIPVTQEQVSESVNGKTVRLTLNRDIQYYAQQVMKARVDELKAEWGCAIVMDVRDGSILALADSTTMDPGAEKVENAQDMVPRAISQIIEPGSTEKILTASALIEKGITTPTDTYDVPATLTVNGQTFKDAFEHPAQRRTFSGIITDSMNTGTVLVGQKMPKEERYEWLKKYGMGEFTGIDIAGEQQGLVSDWKTWDGRQEFTVFFGQGLAQTPLQTAMVFQAVGNLGVKVKPRIVDAIIDPDGTEHKVPVEGAQRVVSEKTARDCLTLMENVVTKGQAKLAQVNGYRVGGKTGTAEAPSEKGGYEGYTTSFIGVAPIENPRFMVSITLQRPKGEVGTIGGTGQFSQIMERVLHTYNIPHSTTEPHIIPIFADGKNSG</sequence>
<dbReference type="InterPro" id="IPR005311">
    <property type="entry name" value="PBP_dimer"/>
</dbReference>